<protein>
    <submittedName>
        <fullName evidence="1">Uncharacterized protein</fullName>
    </submittedName>
</protein>
<dbReference type="EMBL" id="FNPC01000016">
    <property type="protein sequence ID" value="SDY93234.1"/>
    <property type="molecule type" value="Genomic_DNA"/>
</dbReference>
<name>A0A1H3NWI7_9EURY</name>
<dbReference type="Proteomes" id="UP000199079">
    <property type="component" value="Unassembled WGS sequence"/>
</dbReference>
<proteinExistence type="predicted"/>
<keyword evidence="2" id="KW-1185">Reference proteome</keyword>
<reference evidence="2" key="1">
    <citation type="submission" date="2016-10" db="EMBL/GenBank/DDBJ databases">
        <authorList>
            <person name="Varghese N."/>
            <person name="Submissions S."/>
        </authorList>
    </citation>
    <scope>NUCLEOTIDE SEQUENCE [LARGE SCALE GENOMIC DNA]</scope>
    <source>
        <strain evidence="2">DC30,IBRC 10041,KCTC 4046</strain>
    </source>
</reference>
<dbReference type="RefSeq" id="WP_092735270.1">
    <property type="nucleotide sequence ID" value="NZ_FNPC01000016.1"/>
</dbReference>
<sequence>MRTQLAVLAAVALLALGTGSVVAAMDTPTADTASNDALPASYTVDVINPGEVSDDEIDQAIETVWANDTVRNYFDDGAAVHFEVWVSGLDEDVIHANIAPLEEPDETRVIADINLSERQVSYIDEPVKLNASNAITINASDYDLNGTGHSQDTNSEENATRLTADQATQIALNESSIERGGNGTFTFEVEDGDGTTTTIPSDEIIRIDLPPENRTVNGK</sequence>
<evidence type="ECO:0000313" key="2">
    <source>
        <dbReference type="Proteomes" id="UP000199079"/>
    </source>
</evidence>
<gene>
    <name evidence="1" type="ORF">SAMN05216564_11614</name>
</gene>
<organism evidence="1 2">
    <name type="scientific">Halopenitus persicus</name>
    <dbReference type="NCBI Taxonomy" id="1048396"/>
    <lineage>
        <taxon>Archaea</taxon>
        <taxon>Methanobacteriati</taxon>
        <taxon>Methanobacteriota</taxon>
        <taxon>Stenosarchaea group</taxon>
        <taxon>Halobacteria</taxon>
        <taxon>Halobacteriales</taxon>
        <taxon>Haloferacaceae</taxon>
        <taxon>Halopenitus</taxon>
    </lineage>
</organism>
<dbReference type="OrthoDB" id="328756at2157"/>
<accession>A0A1H3NWI7</accession>
<dbReference type="AlphaFoldDB" id="A0A1H3NWI7"/>
<evidence type="ECO:0000313" key="1">
    <source>
        <dbReference type="EMBL" id="SDY93234.1"/>
    </source>
</evidence>